<feature type="compositionally biased region" description="Low complexity" evidence="1">
    <location>
        <begin position="139"/>
        <end position="154"/>
    </location>
</feature>
<proteinExistence type="predicted"/>
<accession>A0A6P6RRI9</accession>
<dbReference type="AlphaFoldDB" id="A0A6P6RRI9"/>
<feature type="region of interest" description="Disordered" evidence="1">
    <location>
        <begin position="132"/>
        <end position="155"/>
    </location>
</feature>
<feature type="region of interest" description="Disordered" evidence="1">
    <location>
        <begin position="1"/>
        <end position="46"/>
    </location>
</feature>
<dbReference type="Proteomes" id="UP000515125">
    <property type="component" value="Unplaced"/>
</dbReference>
<dbReference type="GeneID" id="34618291"/>
<dbReference type="SUPFAM" id="SSF50978">
    <property type="entry name" value="WD40 repeat-like"/>
    <property type="match status" value="1"/>
</dbReference>
<feature type="region of interest" description="Disordered" evidence="1">
    <location>
        <begin position="258"/>
        <end position="290"/>
    </location>
</feature>
<protein>
    <submittedName>
        <fullName evidence="3">Uncharacterized protein LOC34618291</fullName>
    </submittedName>
</protein>
<keyword evidence="2" id="KW-1185">Reference proteome</keyword>
<feature type="region of interest" description="Disordered" evidence="1">
    <location>
        <begin position="856"/>
        <end position="893"/>
    </location>
</feature>
<feature type="region of interest" description="Disordered" evidence="1">
    <location>
        <begin position="170"/>
        <end position="220"/>
    </location>
</feature>
<feature type="compositionally biased region" description="Low complexity" evidence="1">
    <location>
        <begin position="16"/>
        <end position="40"/>
    </location>
</feature>
<evidence type="ECO:0000313" key="2">
    <source>
        <dbReference type="Proteomes" id="UP000515125"/>
    </source>
</evidence>
<feature type="region of interest" description="Disordered" evidence="1">
    <location>
        <begin position="383"/>
        <end position="420"/>
    </location>
</feature>
<name>A0A6P6RRI9_9EIME</name>
<dbReference type="Gene3D" id="2.130.10.10">
    <property type="entry name" value="YVTN repeat-like/Quinoprotein amine dehydrogenase"/>
    <property type="match status" value="1"/>
</dbReference>
<dbReference type="RefSeq" id="XP_026190411.1">
    <property type="nucleotide sequence ID" value="XM_026334626.1"/>
</dbReference>
<feature type="compositionally biased region" description="Low complexity" evidence="1">
    <location>
        <begin position="258"/>
        <end position="269"/>
    </location>
</feature>
<feature type="compositionally biased region" description="Low complexity" evidence="1">
    <location>
        <begin position="383"/>
        <end position="403"/>
    </location>
</feature>
<evidence type="ECO:0000256" key="1">
    <source>
        <dbReference type="SAM" id="MobiDB-lite"/>
    </source>
</evidence>
<evidence type="ECO:0000313" key="3">
    <source>
        <dbReference type="RefSeq" id="XP_026190411.1"/>
    </source>
</evidence>
<dbReference type="InterPro" id="IPR015943">
    <property type="entry name" value="WD40/YVTN_repeat-like_dom_sf"/>
</dbReference>
<feature type="compositionally biased region" description="Low complexity" evidence="1">
    <location>
        <begin position="190"/>
        <end position="220"/>
    </location>
</feature>
<gene>
    <name evidence="3" type="primary">LOC34618291</name>
</gene>
<sequence length="1028" mass="105697">MQEQGCSASQHEEPRSSAAPHSSAGEAPAAAAGPALEHSGLFPGSQGAPTPPAVLCCFHRLHKASSDASSDVSAAALGAETSLAAERREEAPERWRDSHSTQNDFIKQMLHSTSIRGQLALDCLGESDLPWEEDEDVADPSSTAAASTPAGDADPLQDILRLCKPLQPGMEPSVPSVYSDAVGDTDRSLTSAAAGESPPPAAAATTSAATAGTTSPASSGSAVTQALFSAAASACMQLLAASPAVATAATAVPASAATATSSSTAAARGAPPPSARKGVGSGGAKDAPAGVAEVRSTRFIPAEGTPLEVSRVLGRGAGTSPIAPAAAAAAARLVRSIAASSAPLLQQSDEAVDQFVVSLAEAALQGVFAPRCRYTTRLQQLQHQQQQHQQQQQQQHQKQQQQKGDGAGHTSSTSSGSSVLQAMPSTVNLPLFSIPGERSRALTKRALSGLPAEPAAATTTVATPAAKPAITAAARRSVLGCAEESAAVRTSASGESRLITGDTGVAGVFVASHAFELGGVSGAVGCLQVHPTEATVAVAGTTSGETFLLDLEGLRIRSALPHCSRSSRGNPGNNRRACSSVAWVEAQGLIAVGSCEGRIALLDPRVGKEVSSWHAQKGPIDSFRAVGPYGRLPGIAAAALFPPPIQFPCGAYPCIVSAAAACVSASSKEAFLNFWDIRVPPQDPLQPFSSCDSQDWWCGGGMGARRGVLSCMRFEDGISDVAVSPEESCFAVATLGGDVTLMSLPLSPHPWLLSFPVCELWDLHDTSYRAQMSVWGSSWDHLRPYPLPPRKQTQPRVVDFKPSPLLISPDCLFPQLLAVQSTSIKCSSKAGSSSSNSSSSRPFHVFLNNAFLDDTGGQDAAQEGKAEATATVTAAYPKKSPDEGESFAEGSTERASAAAAAGAAVDDNEETLLEWARNEASKFEGPLGGDMRTPARAFCCSLWRDKVLGVGGPAHLGGALHLWDASSGFLCSSSVSPQSQQQIRCIAPHPRGAPLALTGGISSSRGGVVVLWGYLSVGQMEDADLVAL</sequence>
<dbReference type="OrthoDB" id="346674at2759"/>
<dbReference type="InterPro" id="IPR036322">
    <property type="entry name" value="WD40_repeat_dom_sf"/>
</dbReference>
<reference evidence="3" key="1">
    <citation type="submission" date="2025-08" db="UniProtKB">
        <authorList>
            <consortium name="RefSeq"/>
        </authorList>
    </citation>
    <scope>IDENTIFICATION</scope>
</reference>
<organism evidence="2 3">
    <name type="scientific">Cyclospora cayetanensis</name>
    <dbReference type="NCBI Taxonomy" id="88456"/>
    <lineage>
        <taxon>Eukaryota</taxon>
        <taxon>Sar</taxon>
        <taxon>Alveolata</taxon>
        <taxon>Apicomplexa</taxon>
        <taxon>Conoidasida</taxon>
        <taxon>Coccidia</taxon>
        <taxon>Eucoccidiorida</taxon>
        <taxon>Eimeriorina</taxon>
        <taxon>Eimeriidae</taxon>
        <taxon>Cyclospora</taxon>
    </lineage>
</organism>